<organism evidence="1 2">
    <name type="scientific">Kroppenstedtia pulmonis</name>
    <dbReference type="NCBI Taxonomy" id="1380685"/>
    <lineage>
        <taxon>Bacteria</taxon>
        <taxon>Bacillati</taxon>
        <taxon>Bacillota</taxon>
        <taxon>Bacilli</taxon>
        <taxon>Bacillales</taxon>
        <taxon>Thermoactinomycetaceae</taxon>
        <taxon>Kroppenstedtia</taxon>
    </lineage>
</organism>
<dbReference type="InterPro" id="IPR015813">
    <property type="entry name" value="Pyrv/PenolPyrv_kinase-like_dom"/>
</dbReference>
<dbReference type="InterPro" id="IPR039556">
    <property type="entry name" value="ICL/PEPM"/>
</dbReference>
<keyword evidence="2" id="KW-1185">Reference proteome</keyword>
<dbReference type="PANTHER" id="PTHR42905">
    <property type="entry name" value="PHOSPHOENOLPYRUVATE CARBOXYLASE"/>
    <property type="match status" value="1"/>
</dbReference>
<reference evidence="1 2" key="1">
    <citation type="submission" date="2020-01" db="EMBL/GenBank/DDBJ databases">
        <authorList>
            <person name="Gulvik C.A."/>
            <person name="Batra D.G."/>
        </authorList>
    </citation>
    <scope>NUCLEOTIDE SEQUENCE [LARGE SCALE GENOMIC DNA]</scope>
    <source>
        <strain evidence="1 2">W9323</strain>
    </source>
</reference>
<dbReference type="EMBL" id="CP048104">
    <property type="protein sequence ID" value="QKG84620.1"/>
    <property type="molecule type" value="Genomic_DNA"/>
</dbReference>
<evidence type="ECO:0000313" key="1">
    <source>
        <dbReference type="EMBL" id="QKG84620.1"/>
    </source>
</evidence>
<dbReference type="InterPro" id="IPR001611">
    <property type="entry name" value="Leu-rich_rpt"/>
</dbReference>
<dbReference type="GO" id="GO:0016829">
    <property type="term" value="F:lyase activity"/>
    <property type="evidence" value="ECO:0007669"/>
    <property type="project" value="UniProtKB-KW"/>
</dbReference>
<dbReference type="AlphaFoldDB" id="A0A7D3Y0N3"/>
<dbReference type="InterPro" id="IPR040442">
    <property type="entry name" value="Pyrv_kinase-like_dom_sf"/>
</dbReference>
<dbReference type="PANTHER" id="PTHR42905:SF16">
    <property type="entry name" value="CARBOXYPHOSPHONOENOLPYRUVATE PHOSPHONOMUTASE-LIKE PROTEIN (AFU_ORTHOLOGUE AFUA_5G07230)"/>
    <property type="match status" value="1"/>
</dbReference>
<dbReference type="Proteomes" id="UP000503088">
    <property type="component" value="Chromosome"/>
</dbReference>
<sequence length="440" mass="48945">MVWWGFTRSLSRNGGGRIIDKNRLATYFRDLHFHSNILLLPNTWDVASAKIYEATGFSAIGTTNAGIAASLGYPDGEYIPKENLLEQTQRIVDSVNVPVTADIIGGYGPDLDDILDTVRSVIDIGVVGINIEDGLPGNRLEDLHLQVNKIRSIRRLANAMNVPLFINARTDVYWLNIGNNDDPLNEAIQRSNAYLEAGADCAFVPSVSDQDTIRKLATGICGPLNILAGPQSLDVSQLERLGVSRVSMGSGPIRAILAHVQKISEELYHYGTYASIQDQIPYAQVNQMFQKKIGLSHQRRPFLTLYLFSPEAWVGGSVIFSLLFNTLRRPNNEKITTMIPAVRKMVKTLVNSANDPAIEPLIGSAKKATMRVELITRPNRFLGTISWRRVNQLMANRVTEPMIIIRQITSPMTNDWEATNKICPNPIMMPEKIIILPLEN</sequence>
<proteinExistence type="predicted"/>
<dbReference type="Gene3D" id="3.20.20.60">
    <property type="entry name" value="Phosphoenolpyruvate-binding domains"/>
    <property type="match status" value="1"/>
</dbReference>
<name>A0A7D3Y0N3_9BACL</name>
<dbReference type="CDD" id="cd00377">
    <property type="entry name" value="ICL_PEPM"/>
    <property type="match status" value="1"/>
</dbReference>
<dbReference type="KEGG" id="kpul:GXN76_09115"/>
<protein>
    <submittedName>
        <fullName evidence="1">Isocitrate lyase/phosphoenolpyruvate mutase family protein</fullName>
    </submittedName>
</protein>
<gene>
    <name evidence="1" type="ORF">GXN76_09115</name>
</gene>
<keyword evidence="1" id="KW-0456">Lyase</keyword>
<evidence type="ECO:0000313" key="2">
    <source>
        <dbReference type="Proteomes" id="UP000503088"/>
    </source>
</evidence>
<keyword evidence="1" id="KW-0670">Pyruvate</keyword>
<dbReference type="Pfam" id="PF13714">
    <property type="entry name" value="PEP_mutase"/>
    <property type="match status" value="1"/>
</dbReference>
<dbReference type="PROSITE" id="PS51450">
    <property type="entry name" value="LRR"/>
    <property type="match status" value="1"/>
</dbReference>
<accession>A0A7D3Y0N3</accession>
<dbReference type="SUPFAM" id="SSF51621">
    <property type="entry name" value="Phosphoenolpyruvate/pyruvate domain"/>
    <property type="match status" value="1"/>
</dbReference>